<keyword evidence="2" id="KW-1185">Reference proteome</keyword>
<dbReference type="Proteomes" id="UP000299102">
    <property type="component" value="Unassembled WGS sequence"/>
</dbReference>
<accession>A0A4C1VM46</accession>
<reference evidence="1 2" key="1">
    <citation type="journal article" date="2019" name="Commun. Biol.">
        <title>The bagworm genome reveals a unique fibroin gene that provides high tensile strength.</title>
        <authorList>
            <person name="Kono N."/>
            <person name="Nakamura H."/>
            <person name="Ohtoshi R."/>
            <person name="Tomita M."/>
            <person name="Numata K."/>
            <person name="Arakawa K."/>
        </authorList>
    </citation>
    <scope>NUCLEOTIDE SEQUENCE [LARGE SCALE GENOMIC DNA]</scope>
</reference>
<proteinExistence type="predicted"/>
<gene>
    <name evidence="1" type="ORF">EVAR_23058_1</name>
</gene>
<sequence>MTYVAAGRRAAADAAARNAPSFVMFGKWPYYGGRRQPTQRLTTFYCRDCLQMDRIYSAFGPAAAAAACAGARSTTAKFLDAMTRVSGLCTWINFILLLH</sequence>
<protein>
    <submittedName>
        <fullName evidence="1">Uncharacterized protein</fullName>
    </submittedName>
</protein>
<comment type="caution">
    <text evidence="1">The sequence shown here is derived from an EMBL/GenBank/DDBJ whole genome shotgun (WGS) entry which is preliminary data.</text>
</comment>
<evidence type="ECO:0000313" key="1">
    <source>
        <dbReference type="EMBL" id="GBP39733.1"/>
    </source>
</evidence>
<dbReference type="EMBL" id="BGZK01000370">
    <property type="protein sequence ID" value="GBP39733.1"/>
    <property type="molecule type" value="Genomic_DNA"/>
</dbReference>
<name>A0A4C1VM46_EUMVA</name>
<evidence type="ECO:0000313" key="2">
    <source>
        <dbReference type="Proteomes" id="UP000299102"/>
    </source>
</evidence>
<dbReference type="AlphaFoldDB" id="A0A4C1VM46"/>
<organism evidence="1 2">
    <name type="scientific">Eumeta variegata</name>
    <name type="common">Bagworm moth</name>
    <name type="synonym">Eumeta japonica</name>
    <dbReference type="NCBI Taxonomy" id="151549"/>
    <lineage>
        <taxon>Eukaryota</taxon>
        <taxon>Metazoa</taxon>
        <taxon>Ecdysozoa</taxon>
        <taxon>Arthropoda</taxon>
        <taxon>Hexapoda</taxon>
        <taxon>Insecta</taxon>
        <taxon>Pterygota</taxon>
        <taxon>Neoptera</taxon>
        <taxon>Endopterygota</taxon>
        <taxon>Lepidoptera</taxon>
        <taxon>Glossata</taxon>
        <taxon>Ditrysia</taxon>
        <taxon>Tineoidea</taxon>
        <taxon>Psychidae</taxon>
        <taxon>Oiketicinae</taxon>
        <taxon>Eumeta</taxon>
    </lineage>
</organism>